<sequence length="283" mass="32347">MIIIDALITKLNDDQFKLSDLGLEVLAVDVSAPSLSVDFREIRNRSGRVKAGSRFDKKEIKVSGYFSCKGLAALDNFIDRLYGALVDEDGYYLTKLTPIEDLYNFEVPGQKTGEVRTSQVKHKAQKYRYHVINVGDIETSFKGLVQNTVTYLFVLRFETIGLPYGETIPKDITVTNSIPYAGTASNSQLESPWVVKLTATQSQKGDFYFTVGDRRFEHKSLTTINKDDVFHLHGVETWLNHRNINEYTNYEHFVLKPTRTNSIPIQTDFKGTIEILNYQEFYK</sequence>
<name>A0A329NSZ3_9LACT</name>
<dbReference type="GeneID" id="86858495"/>
<organism evidence="1 2">
    <name type="scientific">Aerococcus tenax</name>
    <dbReference type="NCBI Taxonomy" id="3078812"/>
    <lineage>
        <taxon>Bacteria</taxon>
        <taxon>Bacillati</taxon>
        <taxon>Bacillota</taxon>
        <taxon>Bacilli</taxon>
        <taxon>Lactobacillales</taxon>
        <taxon>Aerococcaceae</taxon>
        <taxon>Aerococcus</taxon>
    </lineage>
</organism>
<proteinExistence type="predicted"/>
<evidence type="ECO:0000313" key="2">
    <source>
        <dbReference type="Proteomes" id="UP000326476"/>
    </source>
</evidence>
<accession>A0A329NSZ3</accession>
<dbReference type="Proteomes" id="UP000326476">
    <property type="component" value="Unassembled WGS sequence"/>
</dbReference>
<evidence type="ECO:0000313" key="1">
    <source>
        <dbReference type="EMBL" id="KAA9242166.1"/>
    </source>
</evidence>
<reference evidence="2" key="1">
    <citation type="submission" date="2019-09" db="EMBL/GenBank/DDBJ databases">
        <title>Draft genome sequence assemblies of isolates from the urinary tract.</title>
        <authorList>
            <person name="Mores C.R."/>
            <person name="Putonti C."/>
            <person name="Wolfe A.J."/>
        </authorList>
    </citation>
    <scope>NUCLEOTIDE SEQUENCE [LARGE SCALE GENOMIC DNA]</scope>
    <source>
        <strain evidence="2">UMB8614</strain>
    </source>
</reference>
<dbReference type="RefSeq" id="WP_111827345.1">
    <property type="nucleotide sequence ID" value="NZ_CAJHOY010000002.1"/>
</dbReference>
<gene>
    <name evidence="1" type="ORF">F6I34_01560</name>
</gene>
<comment type="caution">
    <text evidence="1">The sequence shown here is derived from an EMBL/GenBank/DDBJ whole genome shotgun (WGS) entry which is preliminary data.</text>
</comment>
<dbReference type="EMBL" id="VYVN01000002">
    <property type="protein sequence ID" value="KAA9242166.1"/>
    <property type="molecule type" value="Genomic_DNA"/>
</dbReference>
<keyword evidence="2" id="KW-1185">Reference proteome</keyword>
<protein>
    <submittedName>
        <fullName evidence="1">Phage tail protein</fullName>
    </submittedName>
</protein>
<dbReference type="AlphaFoldDB" id="A0A329NSZ3"/>